<name>A0A484I9N0_9ARCH</name>
<sequence>MSNIVVVNNRKNLHSQIETHQDQHQNQHQHSIIYDYDRGEKLCSICGIVLQDKVYDAELNTDFYTYKSDTNTVLPHSVILNDKGMSTSIADYDATSSKRFSNRKEHNKIEFLNKIVSCSNKKRNFKIVIDLLNRIKDKLSLTSVCIEDALLYYKKALEKGLIKGRSIKEIIVSCVYIVCKNSNIPRTLTEISQIVEADEIFAARCYRLLMRELKISHVQVKPNIFIRKIADEANISEITARESIDLLLAIQDESIFLGKNSLSIAAAILYITCRKHRQKISQAKIASAANINIMTLRKRLSEVRHVIINAPLN</sequence>
<dbReference type="AlphaFoldDB" id="A0A484I9N0"/>
<evidence type="ECO:0000313" key="5">
    <source>
        <dbReference type="Proteomes" id="UP000294299"/>
    </source>
</evidence>
<feature type="domain" description="Transcription factor TFIIB cyclin-like" evidence="3">
    <location>
        <begin position="219"/>
        <end position="303"/>
    </location>
</feature>
<dbReference type="InterPro" id="IPR013150">
    <property type="entry name" value="TFIIB_cyclin"/>
</dbReference>
<dbReference type="SUPFAM" id="SSF57783">
    <property type="entry name" value="Zinc beta-ribbon"/>
    <property type="match status" value="1"/>
</dbReference>
<keyword evidence="2" id="KW-0804">Transcription</keyword>
<dbReference type="PRINTS" id="PR00685">
    <property type="entry name" value="TIFACTORIIB"/>
</dbReference>
<dbReference type="GO" id="GO:0097550">
    <property type="term" value="C:transcription preinitiation complex"/>
    <property type="evidence" value="ECO:0007669"/>
    <property type="project" value="TreeGrafter"/>
</dbReference>
<dbReference type="Gene3D" id="1.10.472.170">
    <property type="match status" value="1"/>
</dbReference>
<keyword evidence="4" id="KW-0396">Initiation factor</keyword>
<organism evidence="4 5">
    <name type="scientific">Candidatus Nitrosocosmicus franklandianus</name>
    <dbReference type="NCBI Taxonomy" id="1798806"/>
    <lineage>
        <taxon>Archaea</taxon>
        <taxon>Nitrososphaerota</taxon>
        <taxon>Nitrososphaeria</taxon>
        <taxon>Nitrososphaerales</taxon>
        <taxon>Nitrososphaeraceae</taxon>
        <taxon>Candidatus Nitrosocosmicus</taxon>
    </lineage>
</organism>
<dbReference type="Pfam" id="PF00382">
    <property type="entry name" value="TFIIB"/>
    <property type="match status" value="2"/>
</dbReference>
<dbReference type="InterPro" id="IPR036915">
    <property type="entry name" value="Cyclin-like_sf"/>
</dbReference>
<dbReference type="SUPFAM" id="SSF47954">
    <property type="entry name" value="Cyclin-like"/>
    <property type="match status" value="2"/>
</dbReference>
<reference evidence="4 5" key="1">
    <citation type="submission" date="2019-02" db="EMBL/GenBank/DDBJ databases">
        <authorList>
            <person name="Lehtovirta-Morley E L."/>
        </authorList>
    </citation>
    <scope>NUCLEOTIDE SEQUENCE [LARGE SCALE GENOMIC DNA]</scope>
    <source>
        <strain evidence="4">NFRAN1</strain>
    </source>
</reference>
<feature type="domain" description="Transcription factor TFIIB cyclin-like" evidence="3">
    <location>
        <begin position="132"/>
        <end position="210"/>
    </location>
</feature>
<evidence type="ECO:0000256" key="1">
    <source>
        <dbReference type="ARBA" id="ARBA00023015"/>
    </source>
</evidence>
<evidence type="ECO:0000256" key="2">
    <source>
        <dbReference type="ARBA" id="ARBA00023163"/>
    </source>
</evidence>
<dbReference type="OrthoDB" id="7429at2157"/>
<dbReference type="EMBL" id="LR216287">
    <property type="protein sequence ID" value="VFJ13933.1"/>
    <property type="molecule type" value="Genomic_DNA"/>
</dbReference>
<dbReference type="GO" id="GO:0017025">
    <property type="term" value="F:TBP-class protein binding"/>
    <property type="evidence" value="ECO:0007669"/>
    <property type="project" value="InterPro"/>
</dbReference>
<keyword evidence="1" id="KW-0805">Transcription regulation</keyword>
<evidence type="ECO:0000259" key="3">
    <source>
        <dbReference type="Pfam" id="PF00382"/>
    </source>
</evidence>
<gene>
    <name evidence="4" type="ORF">NFRAN_1611</name>
</gene>
<keyword evidence="5" id="KW-1185">Reference proteome</keyword>
<protein>
    <submittedName>
        <fullName evidence="4">Transcription initiation factor IIB</fullName>
    </submittedName>
</protein>
<dbReference type="GO" id="GO:0070897">
    <property type="term" value="P:transcription preinitiation complex assembly"/>
    <property type="evidence" value="ECO:0007669"/>
    <property type="project" value="InterPro"/>
</dbReference>
<dbReference type="PANTHER" id="PTHR11618">
    <property type="entry name" value="TRANSCRIPTION INITIATION FACTOR IIB-RELATED"/>
    <property type="match status" value="1"/>
</dbReference>
<dbReference type="KEGG" id="nfn:NFRAN_1611"/>
<dbReference type="GeneID" id="39420945"/>
<evidence type="ECO:0000313" key="4">
    <source>
        <dbReference type="EMBL" id="VFJ13933.1"/>
    </source>
</evidence>
<dbReference type="RefSeq" id="WP_134484030.1">
    <property type="nucleotide sequence ID" value="NZ_LR216287.1"/>
</dbReference>
<keyword evidence="4" id="KW-0648">Protein biosynthesis</keyword>
<dbReference type="GO" id="GO:0003743">
    <property type="term" value="F:translation initiation factor activity"/>
    <property type="evidence" value="ECO:0007669"/>
    <property type="project" value="UniProtKB-KW"/>
</dbReference>
<accession>A0A484I9N0</accession>
<dbReference type="Gene3D" id="1.10.472.10">
    <property type="entry name" value="Cyclin-like"/>
    <property type="match status" value="1"/>
</dbReference>
<dbReference type="PANTHER" id="PTHR11618:SF13">
    <property type="entry name" value="TRANSCRIPTION INITIATION FACTOR IIB"/>
    <property type="match status" value="1"/>
</dbReference>
<dbReference type="Proteomes" id="UP000294299">
    <property type="component" value="Chromosome NFRAN"/>
</dbReference>
<proteinExistence type="predicted"/>
<dbReference type="InterPro" id="IPR000812">
    <property type="entry name" value="TFIIB"/>
</dbReference>